<keyword evidence="4" id="KW-1185">Reference proteome</keyword>
<proteinExistence type="inferred from homology"/>
<gene>
    <name evidence="3" type="ORF">OSCT_1757</name>
</gene>
<comment type="caution">
    <text evidence="3">The sequence shown here is derived from an EMBL/GenBank/DDBJ whole genome shotgun (WGS) entry which is preliminary data.</text>
</comment>
<evidence type="ECO:0000313" key="3">
    <source>
        <dbReference type="EMBL" id="EFO80398.1"/>
    </source>
</evidence>
<reference evidence="3 4" key="1">
    <citation type="journal article" date="2011" name="J. Bacteriol.">
        <title>Draft genome sequence of the anoxygenic filamentous phototrophic bacterium Oscillochloris trichoides subsp. DG-6.</title>
        <authorList>
            <person name="Kuznetsov B.B."/>
            <person name="Ivanovsky R.N."/>
            <person name="Keppen O.I."/>
            <person name="Sukhacheva M.V."/>
            <person name="Bumazhkin B.K."/>
            <person name="Patutina E.O."/>
            <person name="Beletsky A.V."/>
            <person name="Mardanov A.V."/>
            <person name="Baslerov R.V."/>
            <person name="Panteleeva A.N."/>
            <person name="Kolganova T.V."/>
            <person name="Ravin N.V."/>
            <person name="Skryabin K.G."/>
        </authorList>
    </citation>
    <scope>NUCLEOTIDE SEQUENCE [LARGE SCALE GENOMIC DNA]</scope>
    <source>
        <strain evidence="3 4">DG-6</strain>
    </source>
</reference>
<accession>E1IEK6</accession>
<dbReference type="Proteomes" id="UP000054010">
    <property type="component" value="Unassembled WGS sequence"/>
</dbReference>
<dbReference type="PANTHER" id="PTHR31793:SF27">
    <property type="entry name" value="NOVEL THIOESTERASE SUPERFAMILY DOMAIN AND SAPOSIN A-TYPE DOMAIN CONTAINING PROTEIN (0610012H03RIK)"/>
    <property type="match status" value="1"/>
</dbReference>
<dbReference type="PANTHER" id="PTHR31793">
    <property type="entry name" value="4-HYDROXYBENZOYL-COA THIOESTERASE FAMILY MEMBER"/>
    <property type="match status" value="1"/>
</dbReference>
<name>E1IEK6_9CHLR</name>
<organism evidence="3 4">
    <name type="scientific">Oscillochloris trichoides DG-6</name>
    <dbReference type="NCBI Taxonomy" id="765420"/>
    <lineage>
        <taxon>Bacteria</taxon>
        <taxon>Bacillati</taxon>
        <taxon>Chloroflexota</taxon>
        <taxon>Chloroflexia</taxon>
        <taxon>Chloroflexales</taxon>
        <taxon>Chloroflexineae</taxon>
        <taxon>Oscillochloridaceae</taxon>
        <taxon>Oscillochloris</taxon>
    </lineage>
</organism>
<dbReference type="eggNOG" id="COG0824">
    <property type="taxonomic scope" value="Bacteria"/>
</dbReference>
<dbReference type="EMBL" id="ADVR01000053">
    <property type="protein sequence ID" value="EFO80398.1"/>
    <property type="molecule type" value="Genomic_DNA"/>
</dbReference>
<dbReference type="SUPFAM" id="SSF54637">
    <property type="entry name" value="Thioesterase/thiol ester dehydrase-isomerase"/>
    <property type="match status" value="1"/>
</dbReference>
<keyword evidence="2" id="KW-0378">Hydrolase</keyword>
<evidence type="ECO:0000256" key="2">
    <source>
        <dbReference type="ARBA" id="ARBA00022801"/>
    </source>
</evidence>
<dbReference type="HOGENOM" id="CLU_101141_2_2_0"/>
<dbReference type="InterPro" id="IPR029069">
    <property type="entry name" value="HotDog_dom_sf"/>
</dbReference>
<dbReference type="Gene3D" id="3.10.129.10">
    <property type="entry name" value="Hotdog Thioesterase"/>
    <property type="match status" value="1"/>
</dbReference>
<dbReference type="STRING" id="765420.OSCT_1757"/>
<sequence>MTESLPAHLVGFPFIHWLEVRFRDLDVLGHVNNSVYATYLESTRIEFYHHLTGLPLEKLNIILAELTIKYKAPAFYKDTLGVGIKVASFGSKSFAMEYAIVRPADDMVVATARSVLVMYDYTLNKTVHIPDEFKRRVEEVQGPVGKH</sequence>
<protein>
    <submittedName>
        <fullName evidence="3">Thioesterase superfamily protein</fullName>
    </submittedName>
</protein>
<evidence type="ECO:0000313" key="4">
    <source>
        <dbReference type="Proteomes" id="UP000054010"/>
    </source>
</evidence>
<dbReference type="Pfam" id="PF13279">
    <property type="entry name" value="4HBT_2"/>
    <property type="match status" value="1"/>
</dbReference>
<comment type="similarity">
    <text evidence="1">Belongs to the 4-hydroxybenzoyl-CoA thioesterase family.</text>
</comment>
<dbReference type="OrthoDB" id="9799036at2"/>
<dbReference type="InterPro" id="IPR050563">
    <property type="entry name" value="4-hydroxybenzoyl-CoA_TE"/>
</dbReference>
<dbReference type="GO" id="GO:0047617">
    <property type="term" value="F:fatty acyl-CoA hydrolase activity"/>
    <property type="evidence" value="ECO:0007669"/>
    <property type="project" value="TreeGrafter"/>
</dbReference>
<evidence type="ECO:0000256" key="1">
    <source>
        <dbReference type="ARBA" id="ARBA00005953"/>
    </source>
</evidence>
<dbReference type="AlphaFoldDB" id="E1IEK6"/>
<dbReference type="CDD" id="cd00586">
    <property type="entry name" value="4HBT"/>
    <property type="match status" value="1"/>
</dbReference>